<dbReference type="STRING" id="264198.Reut_A1677"/>
<keyword evidence="6" id="KW-0378">Hydrolase</keyword>
<dbReference type="SUPFAM" id="SSF141868">
    <property type="entry name" value="EAL domain-like"/>
    <property type="match status" value="1"/>
</dbReference>
<dbReference type="EMBL" id="CP000090">
    <property type="protein sequence ID" value="AAZ61042.1"/>
    <property type="molecule type" value="Genomic_DNA"/>
</dbReference>
<dbReference type="InterPro" id="IPR024744">
    <property type="entry name" value="CSS-motif_dom"/>
</dbReference>
<dbReference type="InterPro" id="IPR001633">
    <property type="entry name" value="EAL_dom"/>
</dbReference>
<comment type="subcellular location">
    <subcellularLocation>
        <location evidence="1">Cell membrane</location>
        <topology evidence="1">Multi-pass membrane protein</topology>
    </subcellularLocation>
</comment>
<dbReference type="GO" id="GO:0005886">
    <property type="term" value="C:plasma membrane"/>
    <property type="evidence" value="ECO:0007669"/>
    <property type="project" value="UniProtKB-SubCell"/>
</dbReference>
<evidence type="ECO:0000256" key="8">
    <source>
        <dbReference type="ARBA" id="ARBA00023136"/>
    </source>
</evidence>
<dbReference type="Gene3D" id="3.20.20.450">
    <property type="entry name" value="EAL domain"/>
    <property type="match status" value="1"/>
</dbReference>
<evidence type="ECO:0000256" key="3">
    <source>
        <dbReference type="ARBA" id="ARBA00022475"/>
    </source>
</evidence>
<evidence type="ECO:0000256" key="10">
    <source>
        <dbReference type="SAM" id="Phobius"/>
    </source>
</evidence>
<keyword evidence="4" id="KW-0973">c-di-GMP</keyword>
<name>Q470Z1_CUPPJ</name>
<dbReference type="PANTHER" id="PTHR33121">
    <property type="entry name" value="CYCLIC DI-GMP PHOSPHODIESTERASE PDEF"/>
    <property type="match status" value="1"/>
</dbReference>
<dbReference type="SMART" id="SM00052">
    <property type="entry name" value="EAL"/>
    <property type="match status" value="1"/>
</dbReference>
<evidence type="ECO:0000256" key="5">
    <source>
        <dbReference type="ARBA" id="ARBA00022692"/>
    </source>
</evidence>
<dbReference type="InterPro" id="IPR035919">
    <property type="entry name" value="EAL_sf"/>
</dbReference>
<dbReference type="Pfam" id="PF12792">
    <property type="entry name" value="CSS-motif"/>
    <property type="match status" value="1"/>
</dbReference>
<evidence type="ECO:0000256" key="6">
    <source>
        <dbReference type="ARBA" id="ARBA00022801"/>
    </source>
</evidence>
<dbReference type="GO" id="GO:0071111">
    <property type="term" value="F:cyclic-guanylate-specific phosphodiesterase activity"/>
    <property type="evidence" value="ECO:0007669"/>
    <property type="project" value="UniProtKB-EC"/>
</dbReference>
<evidence type="ECO:0000256" key="1">
    <source>
        <dbReference type="ARBA" id="ARBA00004651"/>
    </source>
</evidence>
<dbReference type="KEGG" id="reu:Reut_A1677"/>
<gene>
    <name evidence="12" type="ordered locus">Reut_A1677</name>
</gene>
<keyword evidence="7 10" id="KW-1133">Transmembrane helix</keyword>
<feature type="domain" description="EAL" evidence="11">
    <location>
        <begin position="266"/>
        <end position="517"/>
    </location>
</feature>
<dbReference type="Pfam" id="PF00563">
    <property type="entry name" value="EAL"/>
    <property type="match status" value="1"/>
</dbReference>
<evidence type="ECO:0000259" key="11">
    <source>
        <dbReference type="PROSITE" id="PS50883"/>
    </source>
</evidence>
<dbReference type="AlphaFoldDB" id="Q470Z1"/>
<evidence type="ECO:0000256" key="4">
    <source>
        <dbReference type="ARBA" id="ARBA00022636"/>
    </source>
</evidence>
<sequence>MNRPMFLLMSVALASVAALVPVLVSVRVAEQEADRREQEHLHAFTRAAVLRIERVMTDAIQGLQEMEAQTDPPCSPGNLLALRRVAFTYRYVKDAGRRVGNTRLCSALLGDAYGRGLTLPEQDWQGLDGLEYWFSVRNPFGAPRPELLVGRSGHYVSLDPQSMVDVVDLERRDLAAVSLGTGRLVAAKAGTDPVEMERQYADPSARDNSHYYAVVRSASMPFAVVTRAPRGRLVSNWPLLLGLCILTGLAIGTAAGALTLRLVSHRFSLEWALRNAVKRRQISVHFQPIIALADPRCVGAEALLRWQHNGEMVSPELLLSVAGRAGLMAQITDQVLDNVLQDLGDWLRSHPDFYVSVNVDVQDLKARRFLDVLSARLPGTGIGARQIRIEITEHAFLEAEAARGIIQAFRDAGHPVYIDDFGTGYSSLSYLQNFKVDALKIDKSFTDTIGRDAASSTVAPHIISMAHELGFEVVAEGVEHEAQARYLKEHGAQYAQGWLYSRALPADALVGFLERWHPVPGAA</sequence>
<dbReference type="eggNOG" id="COG4943">
    <property type="taxonomic scope" value="Bacteria"/>
</dbReference>
<keyword evidence="5 10" id="KW-0812">Transmembrane</keyword>
<dbReference type="InterPro" id="IPR050706">
    <property type="entry name" value="Cyclic-di-GMP_PDE-like"/>
</dbReference>
<dbReference type="EC" id="3.1.4.52" evidence="2"/>
<evidence type="ECO:0000256" key="7">
    <source>
        <dbReference type="ARBA" id="ARBA00022989"/>
    </source>
</evidence>
<feature type="transmembrane region" description="Helical" evidence="10">
    <location>
        <begin position="237"/>
        <end position="260"/>
    </location>
</feature>
<organism evidence="12">
    <name type="scientific">Cupriavidus pinatubonensis (strain JMP 134 / LMG 1197)</name>
    <name type="common">Cupriavidus necator (strain JMP 134)</name>
    <dbReference type="NCBI Taxonomy" id="264198"/>
    <lineage>
        <taxon>Bacteria</taxon>
        <taxon>Pseudomonadati</taxon>
        <taxon>Pseudomonadota</taxon>
        <taxon>Betaproteobacteria</taxon>
        <taxon>Burkholderiales</taxon>
        <taxon>Burkholderiaceae</taxon>
        <taxon>Cupriavidus</taxon>
    </lineage>
</organism>
<evidence type="ECO:0000256" key="2">
    <source>
        <dbReference type="ARBA" id="ARBA00012282"/>
    </source>
</evidence>
<evidence type="ECO:0000313" key="12">
    <source>
        <dbReference type="EMBL" id="AAZ61042.1"/>
    </source>
</evidence>
<dbReference type="PANTHER" id="PTHR33121:SF79">
    <property type="entry name" value="CYCLIC DI-GMP PHOSPHODIESTERASE PDED-RELATED"/>
    <property type="match status" value="1"/>
</dbReference>
<dbReference type="PROSITE" id="PS50883">
    <property type="entry name" value="EAL"/>
    <property type="match status" value="1"/>
</dbReference>
<dbReference type="CDD" id="cd01948">
    <property type="entry name" value="EAL"/>
    <property type="match status" value="1"/>
</dbReference>
<dbReference type="OrthoDB" id="9813903at2"/>
<dbReference type="HOGENOM" id="CLU_000445_131_1_4"/>
<protein>
    <recommendedName>
        <fullName evidence="2">cyclic-guanylate-specific phosphodiesterase</fullName>
        <ecNumber evidence="2">3.1.4.52</ecNumber>
    </recommendedName>
</protein>
<comment type="catalytic activity">
    <reaction evidence="9">
        <text>3',3'-c-di-GMP + H2O = 5'-phosphoguanylyl(3'-&gt;5')guanosine + H(+)</text>
        <dbReference type="Rhea" id="RHEA:24902"/>
        <dbReference type="ChEBI" id="CHEBI:15377"/>
        <dbReference type="ChEBI" id="CHEBI:15378"/>
        <dbReference type="ChEBI" id="CHEBI:58754"/>
        <dbReference type="ChEBI" id="CHEBI:58805"/>
        <dbReference type="EC" id="3.1.4.52"/>
    </reaction>
</comment>
<evidence type="ECO:0000256" key="9">
    <source>
        <dbReference type="ARBA" id="ARBA00034290"/>
    </source>
</evidence>
<proteinExistence type="predicted"/>
<keyword evidence="3" id="KW-1003">Cell membrane</keyword>
<keyword evidence="8 10" id="KW-0472">Membrane</keyword>
<reference evidence="12" key="1">
    <citation type="submission" date="2005-08" db="EMBL/GenBank/DDBJ databases">
        <title>Complete sequence of Chromosome1 of Ralstonia eutropha JMP134.</title>
        <authorList>
            <person name="Copeland A."/>
            <person name="Lucas S."/>
            <person name="Lapidus A."/>
            <person name="Barry K."/>
            <person name="Detter J.C."/>
            <person name="Glavina T."/>
            <person name="Hammon N."/>
            <person name="Israni S."/>
            <person name="Pitluck S."/>
            <person name="Goltsman E."/>
            <person name="Martinez M."/>
            <person name="Schmutz J."/>
            <person name="Larimer F."/>
            <person name="Land M."/>
            <person name="Lykidis A."/>
            <person name="Richardson P."/>
        </authorList>
    </citation>
    <scope>NUCLEOTIDE SEQUENCE</scope>
    <source>
        <strain evidence="12">JMP134</strain>
    </source>
</reference>
<accession>Q470Z1</accession>